<evidence type="ECO:0000256" key="1">
    <source>
        <dbReference type="ARBA" id="ARBA00001964"/>
    </source>
</evidence>
<dbReference type="SUPFAM" id="SSF52922">
    <property type="entry name" value="TK C-terminal domain-like"/>
    <property type="match status" value="1"/>
</dbReference>
<evidence type="ECO:0000256" key="3">
    <source>
        <dbReference type="ARBA" id="ARBA00023052"/>
    </source>
</evidence>
<dbReference type="PANTHER" id="PTHR43257:SF2">
    <property type="entry name" value="PYRUVATE DEHYDROGENASE E1 COMPONENT SUBUNIT BETA"/>
    <property type="match status" value="1"/>
</dbReference>
<name>A0A645A4A9_9ZZZZ</name>
<comment type="cofactor">
    <cofactor evidence="1">
        <name>thiamine diphosphate</name>
        <dbReference type="ChEBI" id="CHEBI:58937"/>
    </cofactor>
</comment>
<keyword evidence="3" id="KW-0786">Thiamine pyrophosphate</keyword>
<dbReference type="InterPro" id="IPR009014">
    <property type="entry name" value="Transketo_C/PFOR_II"/>
</dbReference>
<dbReference type="Pfam" id="PF02780">
    <property type="entry name" value="Transketolase_C"/>
    <property type="match status" value="1"/>
</dbReference>
<accession>A0A645A4A9</accession>
<dbReference type="AlphaFoldDB" id="A0A645A4A9"/>
<dbReference type="Gene3D" id="3.40.50.920">
    <property type="match status" value="1"/>
</dbReference>
<feature type="domain" description="Transketolase C-terminal" evidence="4">
    <location>
        <begin position="1"/>
        <end position="98"/>
    </location>
</feature>
<evidence type="ECO:0000313" key="5">
    <source>
        <dbReference type="EMBL" id="MPM47902.1"/>
    </source>
</evidence>
<dbReference type="GO" id="GO:0016491">
    <property type="term" value="F:oxidoreductase activity"/>
    <property type="evidence" value="ECO:0007669"/>
    <property type="project" value="UniProtKB-KW"/>
</dbReference>
<evidence type="ECO:0000256" key="2">
    <source>
        <dbReference type="ARBA" id="ARBA00023002"/>
    </source>
</evidence>
<dbReference type="EMBL" id="VSSQ01011870">
    <property type="protein sequence ID" value="MPM47902.1"/>
    <property type="molecule type" value="Genomic_DNA"/>
</dbReference>
<protein>
    <recommendedName>
        <fullName evidence="4">Transketolase C-terminal domain-containing protein</fullName>
    </recommendedName>
</protein>
<proteinExistence type="predicted"/>
<comment type="caution">
    <text evidence="5">The sequence shown here is derived from an EMBL/GenBank/DDBJ whole genome shotgun (WGS) entry which is preliminary data.</text>
</comment>
<sequence>MKAAKILSKEYGLEAEVIDARSLVPFRYEKLLESVKKTGKLILSSDACARGSHSNDIARNVTELAFNYLDAPPVVVGSKNWITPCGELEQEFFPQPDWIIDAIHQKMMPLRGRTARHNFTIGSQIATEAMGR</sequence>
<evidence type="ECO:0000259" key="4">
    <source>
        <dbReference type="Pfam" id="PF02780"/>
    </source>
</evidence>
<organism evidence="5">
    <name type="scientific">bioreactor metagenome</name>
    <dbReference type="NCBI Taxonomy" id="1076179"/>
    <lineage>
        <taxon>unclassified sequences</taxon>
        <taxon>metagenomes</taxon>
        <taxon>ecological metagenomes</taxon>
    </lineage>
</organism>
<keyword evidence="2" id="KW-0560">Oxidoreductase</keyword>
<reference evidence="5" key="1">
    <citation type="submission" date="2019-08" db="EMBL/GenBank/DDBJ databases">
        <authorList>
            <person name="Kucharzyk K."/>
            <person name="Murdoch R.W."/>
            <person name="Higgins S."/>
            <person name="Loffler F."/>
        </authorList>
    </citation>
    <scope>NUCLEOTIDE SEQUENCE</scope>
</reference>
<dbReference type="PANTHER" id="PTHR43257">
    <property type="entry name" value="PYRUVATE DEHYDROGENASE E1 COMPONENT BETA SUBUNIT"/>
    <property type="match status" value="1"/>
</dbReference>
<gene>
    <name evidence="5" type="ORF">SDC9_94623</name>
</gene>
<dbReference type="InterPro" id="IPR033248">
    <property type="entry name" value="Transketolase_C"/>
</dbReference>